<organism evidence="7 8">
    <name type="scientific">Paraconexibacter antarcticus</name>
    <dbReference type="NCBI Taxonomy" id="2949664"/>
    <lineage>
        <taxon>Bacteria</taxon>
        <taxon>Bacillati</taxon>
        <taxon>Actinomycetota</taxon>
        <taxon>Thermoleophilia</taxon>
        <taxon>Solirubrobacterales</taxon>
        <taxon>Paraconexibacteraceae</taxon>
        <taxon>Paraconexibacter</taxon>
    </lineage>
</organism>
<dbReference type="PANTHER" id="PTHR42790">
    <property type="entry name" value="AMINOTRANSFERASE"/>
    <property type="match status" value="1"/>
</dbReference>
<evidence type="ECO:0000256" key="4">
    <source>
        <dbReference type="ARBA" id="ARBA00022898"/>
    </source>
</evidence>
<evidence type="ECO:0000259" key="6">
    <source>
        <dbReference type="Pfam" id="PF00155"/>
    </source>
</evidence>
<sequence>MRFGTVMADMMTDGRPPMPDGEQRKMTSRRPGRTQARDLERYASLFSARTQDMKSSPMRDLMALTARPDVISLAGGLPDTSTFPAEDFAKLMSHLAVKATARALQYGPTEGIDEVREAIVRVMAAEGTDVDGEDVLVTTGGQQVIDLVCKTLVDPGDVVIAEAPTYPGAVPTFNAYQAELIQIEMDSDGMRIDVLEETLARLDREGRRPKFIYTIPNFQNPAGVTMSLPRRRRLVDIAHERELLVLEDNPYGLLRYEGEPLPSLYSMDGGEFVIYLGTFSKILSPGVRVGWAAAPRPVLQKMNVGKASADLCSSTLTQLFVAEYFLSGQWETYMDELRTLYRGRRDVLLDALAEHLPAEASWTQPQGGLFIWATLPDGLDTTDLLAKALSRNVAFVPGRAAFLDGRGGTSMRLNFSGVGEEQLREGVRRIGEVVHEQVDLLGSLTGRRPGAIPRPGAAPATPPPTATADDADAEAPHGDRPTDPALADVLHLPRRDDDAGTRRSSS</sequence>
<dbReference type="Gene3D" id="3.90.1150.10">
    <property type="entry name" value="Aspartate Aminotransferase, domain 1"/>
    <property type="match status" value="1"/>
</dbReference>
<dbReference type="CDD" id="cd00609">
    <property type="entry name" value="AAT_like"/>
    <property type="match status" value="1"/>
</dbReference>
<keyword evidence="2 7" id="KW-0032">Aminotransferase</keyword>
<dbReference type="PANTHER" id="PTHR42790:SF19">
    <property type="entry name" value="KYNURENINE_ALPHA-AMINOADIPATE AMINOTRANSFERASE, MITOCHONDRIAL"/>
    <property type="match status" value="1"/>
</dbReference>
<dbReference type="InterPro" id="IPR015422">
    <property type="entry name" value="PyrdxlP-dep_Trfase_small"/>
</dbReference>
<evidence type="ECO:0000256" key="1">
    <source>
        <dbReference type="ARBA" id="ARBA00001933"/>
    </source>
</evidence>
<evidence type="ECO:0000256" key="2">
    <source>
        <dbReference type="ARBA" id="ARBA00022576"/>
    </source>
</evidence>
<keyword evidence="3" id="KW-0808">Transferase</keyword>
<dbReference type="GO" id="GO:0008483">
    <property type="term" value="F:transaminase activity"/>
    <property type="evidence" value="ECO:0007669"/>
    <property type="project" value="UniProtKB-KW"/>
</dbReference>
<feature type="compositionally biased region" description="Basic and acidic residues" evidence="5">
    <location>
        <begin position="491"/>
        <end position="506"/>
    </location>
</feature>
<dbReference type="InterPro" id="IPR004839">
    <property type="entry name" value="Aminotransferase_I/II_large"/>
</dbReference>
<accession>A0ABY5DRD1</accession>
<dbReference type="InterPro" id="IPR050859">
    <property type="entry name" value="Class-I_PLP-dep_aminotransf"/>
</dbReference>
<name>A0ABY5DRD1_9ACTN</name>
<dbReference type="InterPro" id="IPR015421">
    <property type="entry name" value="PyrdxlP-dep_Trfase_major"/>
</dbReference>
<feature type="compositionally biased region" description="Low complexity" evidence="5">
    <location>
        <begin position="446"/>
        <end position="459"/>
    </location>
</feature>
<dbReference type="SUPFAM" id="SSF53383">
    <property type="entry name" value="PLP-dependent transferases"/>
    <property type="match status" value="1"/>
</dbReference>
<feature type="region of interest" description="Disordered" evidence="5">
    <location>
        <begin position="444"/>
        <end position="506"/>
    </location>
</feature>
<comment type="cofactor">
    <cofactor evidence="1">
        <name>pyridoxal 5'-phosphate</name>
        <dbReference type="ChEBI" id="CHEBI:597326"/>
    </cofactor>
</comment>
<gene>
    <name evidence="7" type="ORF">NBH00_25075</name>
</gene>
<evidence type="ECO:0000313" key="7">
    <source>
        <dbReference type="EMBL" id="UTI64593.1"/>
    </source>
</evidence>
<dbReference type="Proteomes" id="UP001056035">
    <property type="component" value="Chromosome"/>
</dbReference>
<keyword evidence="4" id="KW-0663">Pyridoxal phosphate</keyword>
<evidence type="ECO:0000256" key="3">
    <source>
        <dbReference type="ARBA" id="ARBA00022679"/>
    </source>
</evidence>
<dbReference type="Gene3D" id="3.40.640.10">
    <property type="entry name" value="Type I PLP-dependent aspartate aminotransferase-like (Major domain)"/>
    <property type="match status" value="1"/>
</dbReference>
<feature type="region of interest" description="Disordered" evidence="5">
    <location>
        <begin position="1"/>
        <end position="35"/>
    </location>
</feature>
<dbReference type="EMBL" id="CP098502">
    <property type="protein sequence ID" value="UTI64593.1"/>
    <property type="molecule type" value="Genomic_DNA"/>
</dbReference>
<protein>
    <submittedName>
        <fullName evidence="7">PLP-dependent aminotransferase family protein</fullName>
    </submittedName>
</protein>
<evidence type="ECO:0000313" key="8">
    <source>
        <dbReference type="Proteomes" id="UP001056035"/>
    </source>
</evidence>
<feature type="domain" description="Aminotransferase class I/classII large" evidence="6">
    <location>
        <begin position="69"/>
        <end position="430"/>
    </location>
</feature>
<reference evidence="7 8" key="1">
    <citation type="submission" date="2022-06" db="EMBL/GenBank/DDBJ databases">
        <title>Paraconexibacter antarcticus.</title>
        <authorList>
            <person name="Kim C.S."/>
        </authorList>
    </citation>
    <scope>NUCLEOTIDE SEQUENCE [LARGE SCALE GENOMIC DNA]</scope>
    <source>
        <strain evidence="7 8">02-257</strain>
    </source>
</reference>
<proteinExistence type="predicted"/>
<evidence type="ECO:0000256" key="5">
    <source>
        <dbReference type="SAM" id="MobiDB-lite"/>
    </source>
</evidence>
<dbReference type="Pfam" id="PF00155">
    <property type="entry name" value="Aminotran_1_2"/>
    <property type="match status" value="1"/>
</dbReference>
<dbReference type="InterPro" id="IPR015424">
    <property type="entry name" value="PyrdxlP-dep_Trfase"/>
</dbReference>
<keyword evidence="8" id="KW-1185">Reference proteome</keyword>
<dbReference type="RefSeq" id="WP_254571294.1">
    <property type="nucleotide sequence ID" value="NZ_CP098502.1"/>
</dbReference>